<comment type="caution">
    <text evidence="2">The sequence shown here is derived from an EMBL/GenBank/DDBJ whole genome shotgun (WGS) entry which is preliminary data.</text>
</comment>
<gene>
    <name evidence="2" type="ORF">BCR34DRAFT_564420</name>
</gene>
<feature type="domain" description="Protein kinase" evidence="1">
    <location>
        <begin position="227"/>
        <end position="541"/>
    </location>
</feature>
<accession>A0A1Y1ZP37</accession>
<dbReference type="Pfam" id="PF14479">
    <property type="entry name" value="HeLo"/>
    <property type="match status" value="1"/>
</dbReference>
<reference evidence="2 3" key="1">
    <citation type="submission" date="2016-07" db="EMBL/GenBank/DDBJ databases">
        <title>Pervasive Adenine N6-methylation of Active Genes in Fungi.</title>
        <authorList>
            <consortium name="DOE Joint Genome Institute"/>
            <person name="Mondo S.J."/>
            <person name="Dannebaum R.O."/>
            <person name="Kuo R.C."/>
            <person name="Labutti K."/>
            <person name="Haridas S."/>
            <person name="Kuo A."/>
            <person name="Salamov A."/>
            <person name="Ahrendt S.R."/>
            <person name="Lipzen A."/>
            <person name="Sullivan W."/>
            <person name="Andreopoulos W.B."/>
            <person name="Clum A."/>
            <person name="Lindquist E."/>
            <person name="Daum C."/>
            <person name="Ramamoorthy G.K."/>
            <person name="Gryganskyi A."/>
            <person name="Culley D."/>
            <person name="Magnuson J.K."/>
            <person name="James T.Y."/>
            <person name="O'Malley M.A."/>
            <person name="Stajich J.E."/>
            <person name="Spatafora J.W."/>
            <person name="Visel A."/>
            <person name="Grigoriev I.V."/>
        </authorList>
    </citation>
    <scope>NUCLEOTIDE SEQUENCE [LARGE SCALE GENOMIC DNA]</scope>
    <source>
        <strain evidence="2 3">CBS 115471</strain>
    </source>
</reference>
<evidence type="ECO:0000259" key="1">
    <source>
        <dbReference type="PROSITE" id="PS50011"/>
    </source>
</evidence>
<dbReference type="PROSITE" id="PS50011">
    <property type="entry name" value="PROTEIN_KINASE_DOM"/>
    <property type="match status" value="1"/>
</dbReference>
<name>A0A1Y1ZP37_9PLEO</name>
<dbReference type="Gene3D" id="1.10.510.10">
    <property type="entry name" value="Transferase(Phosphotransferase) domain 1"/>
    <property type="match status" value="1"/>
</dbReference>
<dbReference type="InterPro" id="IPR038305">
    <property type="entry name" value="HeLo_sf"/>
</dbReference>
<protein>
    <submittedName>
        <fullName evidence="2">Prion-inhibition and propagation-domain-containing protein</fullName>
    </submittedName>
</protein>
<dbReference type="InterPro" id="IPR011009">
    <property type="entry name" value="Kinase-like_dom_sf"/>
</dbReference>
<keyword evidence="3" id="KW-1185">Reference proteome</keyword>
<dbReference type="Gene3D" id="1.20.120.1020">
    <property type="entry name" value="Prion-inhibition and propagation, HeLo domain"/>
    <property type="match status" value="1"/>
</dbReference>
<dbReference type="Pfam" id="PF24476">
    <property type="entry name" value="DUF7580"/>
    <property type="match status" value="1"/>
</dbReference>
<dbReference type="AlphaFoldDB" id="A0A1Y1ZP37"/>
<dbReference type="STRING" id="1231657.A0A1Y1ZP37"/>
<dbReference type="OrthoDB" id="1911848at2759"/>
<dbReference type="GO" id="GO:0004672">
    <property type="term" value="F:protein kinase activity"/>
    <property type="evidence" value="ECO:0007669"/>
    <property type="project" value="InterPro"/>
</dbReference>
<keyword evidence="2" id="KW-0034">Amyloid</keyword>
<dbReference type="PANTHER" id="PTHR37542">
    <property type="entry name" value="HELO DOMAIN-CONTAINING PROTEIN-RELATED"/>
    <property type="match status" value="1"/>
</dbReference>
<dbReference type="GO" id="GO:0005524">
    <property type="term" value="F:ATP binding"/>
    <property type="evidence" value="ECO:0007669"/>
    <property type="project" value="InterPro"/>
</dbReference>
<keyword evidence="2" id="KW-0640">Prion</keyword>
<dbReference type="PANTHER" id="PTHR37542:SF3">
    <property type="entry name" value="PRION-INHIBITION AND PROPAGATION HELO DOMAIN-CONTAINING PROTEIN"/>
    <property type="match status" value="1"/>
</dbReference>
<sequence>MEVGGIVLGAVSLLAGFKGAVDGLQLLSDIYHSFEDASFYGVKFEVEKQRLQIWGEFFGFNDHAKCEKLRAQPEVAQSLVLYILMEFQDASTNLDIMIAKYGLKLVDTNMKTTPNAHTKLQPKSELLDKLADAQRKSDSKLKWWKKGMPWTLDLAKFEKLLDRLEYLNDSLERIVPRVDLALLTQGLASYLVPNPNTSYLDAFKNSSQQYVAMCAAAKQVKLTSTIMSEVPMVPWSSISSVYVAETLSDGSTRVLAVHQDSSTGFAQKIIIDWKEPNSNLSVSERDEVLTRIKGMCLLFQEISQNGSDHFRVLPCLGLIEDPEYARQHTGHKKHGFVFAYPNQDANRPESLYQGFASLGNVPIGTRFRLAQNLASGILLLHSSKWLHKNICSQNVLFFHPKRVSHPASTEHVASGYLTGFSYSRPDSPNQVSLERPQTKGSFDFYRHPDYEKGHSRLNDIYSLGVVLFEIGHWKSIRTVYDQMKLSYTKEAEIKSFLVDNCTALAARMGEIYASVVKRCLTSDFGGSPISNDEGELVRAFWSLVVRELDSCRA</sequence>
<dbReference type="Proteomes" id="UP000193144">
    <property type="component" value="Unassembled WGS sequence"/>
</dbReference>
<proteinExistence type="predicted"/>
<dbReference type="SUPFAM" id="SSF56112">
    <property type="entry name" value="Protein kinase-like (PK-like)"/>
    <property type="match status" value="1"/>
</dbReference>
<dbReference type="InterPro" id="IPR000719">
    <property type="entry name" value="Prot_kinase_dom"/>
</dbReference>
<dbReference type="InterPro" id="IPR029498">
    <property type="entry name" value="HeLo_dom"/>
</dbReference>
<dbReference type="InterPro" id="IPR056002">
    <property type="entry name" value="DUF7580"/>
</dbReference>
<evidence type="ECO:0000313" key="3">
    <source>
        <dbReference type="Proteomes" id="UP000193144"/>
    </source>
</evidence>
<organism evidence="2 3">
    <name type="scientific">Clohesyomyces aquaticus</name>
    <dbReference type="NCBI Taxonomy" id="1231657"/>
    <lineage>
        <taxon>Eukaryota</taxon>
        <taxon>Fungi</taxon>
        <taxon>Dikarya</taxon>
        <taxon>Ascomycota</taxon>
        <taxon>Pezizomycotina</taxon>
        <taxon>Dothideomycetes</taxon>
        <taxon>Pleosporomycetidae</taxon>
        <taxon>Pleosporales</taxon>
        <taxon>Lindgomycetaceae</taxon>
        <taxon>Clohesyomyces</taxon>
    </lineage>
</organism>
<evidence type="ECO:0000313" key="2">
    <source>
        <dbReference type="EMBL" id="ORY12023.1"/>
    </source>
</evidence>
<dbReference type="EMBL" id="MCFA01000055">
    <property type="protein sequence ID" value="ORY12023.1"/>
    <property type="molecule type" value="Genomic_DNA"/>
</dbReference>